<evidence type="ECO:0000313" key="3">
    <source>
        <dbReference type="EMBL" id="EEE07520.1"/>
    </source>
</evidence>
<keyword evidence="1" id="KW-0378">Hydrolase</keyword>
<organism evidence="3 4">
    <name type="scientific">Burkholderia multivorans CGD2</name>
    <dbReference type="NCBI Taxonomy" id="513052"/>
    <lineage>
        <taxon>Bacteria</taxon>
        <taxon>Pseudomonadati</taxon>
        <taxon>Pseudomonadota</taxon>
        <taxon>Betaproteobacteria</taxon>
        <taxon>Burkholderiales</taxon>
        <taxon>Burkholderiaceae</taxon>
        <taxon>Burkholderia</taxon>
        <taxon>Burkholderia cepacia complex</taxon>
    </lineage>
</organism>
<name>B9BPK2_9BURK</name>
<feature type="region of interest" description="Disordered" evidence="2">
    <location>
        <begin position="1"/>
        <end position="40"/>
    </location>
</feature>
<sequence length="605" mass="63714">MTCGAPNGIAYRPPDTSPPDELRRSTRCRAPPAQRTPKRRTTCAAIARDPSPQHRIAIGGPSIRAPGTTLAPVGRPAVRHGERASLRGSERTRLASAAFTQGDVVMDGTGAYRHYDRRRFLAGVAAVAGSVALSGCGGGGGDGGANGGSGADGNAAAPSIGNTPSPNGGDRYSLPRPPLPDPSNAGIDHIVLVTMENRSFDHFLSWVPGAEGMPANRQYNDAFGATHTPFALASNSAYGYQACAYHDPNHSYEGARTQLASGAMNGWLLTPGTSQTQGDLLPIGYYTSADLPFFSAAATHYTIGDFYFTGILTSTFPNRLYLHSGATDRLGDGIDTSTLRTIWDNLADANVGCHYYYHDVPFTALYGTRYVGISHPFSEFLSNAAAGTLPAFCMVDPAFAGEREGTSSDDHPHADIRDGQAFLNQVYDALRTSPTWSRTLLIVVYDEWGGFLEHVVPPTRPISNNELALGNDGKLGCRVPLALLGPRVRAGTVTRYPFDPSSIHALLQWRFGLKPLGVRGSDPATVNLAYALDLASAPRTDAPAFNVPQGPFGGLCAGATAPAPSDSISQIDPSQMAAKPAVNPTADRFADLRAKAAALGFATGG</sequence>
<evidence type="ECO:0000256" key="1">
    <source>
        <dbReference type="ARBA" id="ARBA00022801"/>
    </source>
</evidence>
<dbReference type="InterPro" id="IPR017850">
    <property type="entry name" value="Alkaline_phosphatase_core_sf"/>
</dbReference>
<evidence type="ECO:0000256" key="2">
    <source>
        <dbReference type="SAM" id="MobiDB-lite"/>
    </source>
</evidence>
<dbReference type="EMBL" id="ACFC01000004">
    <property type="protein sequence ID" value="EEE07520.1"/>
    <property type="molecule type" value="Genomic_DNA"/>
</dbReference>
<gene>
    <name evidence="3" type="ORF">BURMUCGD2_6623</name>
</gene>
<dbReference type="PANTHER" id="PTHR31956">
    <property type="entry name" value="NON-SPECIFIC PHOSPHOLIPASE C4-RELATED"/>
    <property type="match status" value="1"/>
</dbReference>
<protein>
    <submittedName>
        <fullName evidence="3">Phosphoesterase</fullName>
    </submittedName>
</protein>
<dbReference type="PANTHER" id="PTHR31956:SF1">
    <property type="entry name" value="NON-SPECIFIC PHOSPHOLIPASE C1"/>
    <property type="match status" value="1"/>
</dbReference>
<dbReference type="Gene3D" id="3.40.720.10">
    <property type="entry name" value="Alkaline Phosphatase, subunit A"/>
    <property type="match status" value="2"/>
</dbReference>
<reference evidence="3 4" key="1">
    <citation type="journal article" date="2012" name="J. Bacteriol.">
        <title>Draft Genome Sequence Determination for Cystic Fibrosis and Chronic Granulomatous Disease Burkholderia multivorans Isolates.</title>
        <authorList>
            <person name="Varga J.J."/>
            <person name="Losada L."/>
            <person name="Zelazny A.M."/>
            <person name="Brinkac L."/>
            <person name="Harkins D."/>
            <person name="Radune D."/>
            <person name="Hostetler J."/>
            <person name="Sampaio E.P."/>
            <person name="Ronning C.M."/>
            <person name="Nierman W.C."/>
            <person name="Greenberg D.E."/>
            <person name="Holland S.M."/>
            <person name="Goldberg J.B."/>
        </authorList>
    </citation>
    <scope>NUCLEOTIDE SEQUENCE [LARGE SCALE GENOMIC DNA]</scope>
    <source>
        <strain evidence="3 4">CGD2</strain>
    </source>
</reference>
<dbReference type="AlphaFoldDB" id="B9BPK2"/>
<dbReference type="InterPro" id="IPR007312">
    <property type="entry name" value="Phosphoesterase"/>
</dbReference>
<dbReference type="Pfam" id="PF04185">
    <property type="entry name" value="Phosphoesterase"/>
    <property type="match status" value="1"/>
</dbReference>
<accession>B9BPK2</accession>
<proteinExistence type="predicted"/>
<evidence type="ECO:0000313" key="4">
    <source>
        <dbReference type="Proteomes" id="UP000004535"/>
    </source>
</evidence>
<feature type="region of interest" description="Disordered" evidence="2">
    <location>
        <begin position="149"/>
        <end position="183"/>
    </location>
</feature>
<dbReference type="Proteomes" id="UP000004535">
    <property type="component" value="Unassembled WGS sequence"/>
</dbReference>
<dbReference type="GO" id="GO:0009395">
    <property type="term" value="P:phospholipid catabolic process"/>
    <property type="evidence" value="ECO:0007669"/>
    <property type="project" value="TreeGrafter"/>
</dbReference>
<comment type="caution">
    <text evidence="3">The sequence shown here is derived from an EMBL/GenBank/DDBJ whole genome shotgun (WGS) entry which is preliminary data.</text>
</comment>
<dbReference type="GO" id="GO:0042578">
    <property type="term" value="F:phosphoric ester hydrolase activity"/>
    <property type="evidence" value="ECO:0007669"/>
    <property type="project" value="UniProtKB-ARBA"/>
</dbReference>